<organism evidence="12 13">
    <name type="scientific">Gordonia asplenii</name>
    <dbReference type="NCBI Taxonomy" id="2725283"/>
    <lineage>
        <taxon>Bacteria</taxon>
        <taxon>Bacillati</taxon>
        <taxon>Actinomycetota</taxon>
        <taxon>Actinomycetes</taxon>
        <taxon>Mycobacteriales</taxon>
        <taxon>Gordoniaceae</taxon>
        <taxon>Gordonia</taxon>
    </lineage>
</organism>
<feature type="transmembrane region" description="Helical" evidence="10">
    <location>
        <begin position="332"/>
        <end position="354"/>
    </location>
</feature>
<comment type="similarity">
    <text evidence="3">Belongs to the CitM (TC 2.A.11) transporter family.</text>
</comment>
<reference evidence="12 13" key="1">
    <citation type="submission" date="2020-04" db="EMBL/GenBank/DDBJ databases">
        <title>Gordonia sp. nov. TBRC 11910.</title>
        <authorList>
            <person name="Suriyachadkun C."/>
        </authorList>
    </citation>
    <scope>NUCLEOTIDE SEQUENCE [LARGE SCALE GENOMIC DNA]</scope>
    <source>
        <strain evidence="12 13">TBRC 11910</strain>
    </source>
</reference>
<comment type="subcellular location">
    <subcellularLocation>
        <location evidence="1">Cell membrane</location>
        <topology evidence="1">Multi-pass membrane protein</topology>
    </subcellularLocation>
</comment>
<evidence type="ECO:0000256" key="7">
    <source>
        <dbReference type="ARBA" id="ARBA00022849"/>
    </source>
</evidence>
<feature type="domain" description="Citrate transporter-like" evidence="11">
    <location>
        <begin position="9"/>
        <end position="284"/>
    </location>
</feature>
<evidence type="ECO:0000256" key="5">
    <source>
        <dbReference type="ARBA" id="ARBA00022475"/>
    </source>
</evidence>
<dbReference type="PANTHER" id="PTHR43302">
    <property type="entry name" value="TRANSPORTER ARSB-RELATED"/>
    <property type="match status" value="1"/>
</dbReference>
<dbReference type="InterPro" id="IPR000802">
    <property type="entry name" value="Arsenical_pump_ArsB"/>
</dbReference>
<feature type="transmembrane region" description="Helical" evidence="10">
    <location>
        <begin position="292"/>
        <end position="312"/>
    </location>
</feature>
<evidence type="ECO:0000256" key="2">
    <source>
        <dbReference type="ARBA" id="ARBA00006433"/>
    </source>
</evidence>
<keyword evidence="5" id="KW-1003">Cell membrane</keyword>
<keyword evidence="6 10" id="KW-0812">Transmembrane</keyword>
<keyword evidence="8 10" id="KW-1133">Transmembrane helix</keyword>
<feature type="transmembrane region" description="Helical" evidence="10">
    <location>
        <begin position="221"/>
        <end position="245"/>
    </location>
</feature>
<dbReference type="GO" id="GO:0046685">
    <property type="term" value="P:response to arsenic-containing substance"/>
    <property type="evidence" value="ECO:0007669"/>
    <property type="project" value="UniProtKB-KW"/>
</dbReference>
<evidence type="ECO:0000259" key="11">
    <source>
        <dbReference type="Pfam" id="PF03600"/>
    </source>
</evidence>
<name>A0A848L5C7_9ACTN</name>
<dbReference type="AlphaFoldDB" id="A0A848L5C7"/>
<feature type="transmembrane region" description="Helical" evidence="10">
    <location>
        <begin position="192"/>
        <end position="209"/>
    </location>
</feature>
<dbReference type="RefSeq" id="WP_170196263.1">
    <property type="nucleotide sequence ID" value="NZ_JABBNB010000026.1"/>
</dbReference>
<feature type="transmembrane region" description="Helical" evidence="10">
    <location>
        <begin position="89"/>
        <end position="108"/>
    </location>
</feature>
<dbReference type="InterPro" id="IPR004680">
    <property type="entry name" value="Cit_transptr-like_dom"/>
</dbReference>
<feature type="transmembrane region" description="Helical" evidence="10">
    <location>
        <begin position="50"/>
        <end position="77"/>
    </location>
</feature>
<dbReference type="PANTHER" id="PTHR43302:SF5">
    <property type="entry name" value="TRANSPORTER ARSB-RELATED"/>
    <property type="match status" value="1"/>
</dbReference>
<dbReference type="EMBL" id="JABBNB010000026">
    <property type="protein sequence ID" value="NMO03761.1"/>
    <property type="molecule type" value="Genomic_DNA"/>
</dbReference>
<sequence length="355" mass="36793">MKAFVDQVGPVLVFLLAITVVAEVTAYAGVFDAAAHRASKIGRGRVVGLWLLVVALATASTIVLSLDTTAVLLTPVVIAMTRQTKVSPLPFVMVTVWLANTASLLLPVSNLSNLLALHHIGDASYLSVSWRPAVAAVVVTVGVAALLYRRGLRGRYPVPDDDPEPADRVLFWIAVGVCALLVPAFASGLTPAIPAAIAAAILLAALWIRDRDQVRRITVPWQMAIVVAVLLAVMKVVVSGAGVWLASAAGAGESLGALLRLAGLGAAASNAVNNLPAYLALEATATDSPVRLMALLIGVNVGPIVTVWGSLATVLWRQRCAREDLVVSAGRIAWQGIAVGAPAVVAAVAALWAFA</sequence>
<evidence type="ECO:0000256" key="10">
    <source>
        <dbReference type="SAM" id="Phobius"/>
    </source>
</evidence>
<feature type="transmembrane region" description="Helical" evidence="10">
    <location>
        <begin position="128"/>
        <end position="148"/>
    </location>
</feature>
<evidence type="ECO:0000256" key="1">
    <source>
        <dbReference type="ARBA" id="ARBA00004651"/>
    </source>
</evidence>
<evidence type="ECO:0000313" key="12">
    <source>
        <dbReference type="EMBL" id="NMO03761.1"/>
    </source>
</evidence>
<dbReference type="PRINTS" id="PR00758">
    <property type="entry name" value="ARSENICPUMP"/>
</dbReference>
<evidence type="ECO:0000256" key="4">
    <source>
        <dbReference type="ARBA" id="ARBA00022448"/>
    </source>
</evidence>
<dbReference type="Pfam" id="PF03600">
    <property type="entry name" value="CitMHS"/>
    <property type="match status" value="1"/>
</dbReference>
<comment type="caution">
    <text evidence="12">The sequence shown here is derived from an EMBL/GenBank/DDBJ whole genome shotgun (WGS) entry which is preliminary data.</text>
</comment>
<gene>
    <name evidence="12" type="ORF">HH308_21325</name>
</gene>
<dbReference type="GO" id="GO:0015105">
    <property type="term" value="F:arsenite transmembrane transporter activity"/>
    <property type="evidence" value="ECO:0007669"/>
    <property type="project" value="InterPro"/>
</dbReference>
<comment type="similarity">
    <text evidence="2">Belongs to the ArsB family.</text>
</comment>
<keyword evidence="9 10" id="KW-0472">Membrane</keyword>
<evidence type="ECO:0000313" key="13">
    <source>
        <dbReference type="Proteomes" id="UP000550729"/>
    </source>
</evidence>
<evidence type="ECO:0000256" key="3">
    <source>
        <dbReference type="ARBA" id="ARBA00009843"/>
    </source>
</evidence>
<evidence type="ECO:0000256" key="9">
    <source>
        <dbReference type="ARBA" id="ARBA00023136"/>
    </source>
</evidence>
<keyword evidence="4" id="KW-0813">Transport</keyword>
<protein>
    <submittedName>
        <fullName evidence="12">Arsenic transporter</fullName>
    </submittedName>
</protein>
<dbReference type="Proteomes" id="UP000550729">
    <property type="component" value="Unassembled WGS sequence"/>
</dbReference>
<evidence type="ECO:0000256" key="6">
    <source>
        <dbReference type="ARBA" id="ARBA00022692"/>
    </source>
</evidence>
<feature type="transmembrane region" description="Helical" evidence="10">
    <location>
        <begin position="12"/>
        <end position="30"/>
    </location>
</feature>
<dbReference type="GO" id="GO:0005886">
    <property type="term" value="C:plasma membrane"/>
    <property type="evidence" value="ECO:0007669"/>
    <property type="project" value="UniProtKB-SubCell"/>
</dbReference>
<proteinExistence type="inferred from homology"/>
<keyword evidence="13" id="KW-1185">Reference proteome</keyword>
<feature type="transmembrane region" description="Helical" evidence="10">
    <location>
        <begin position="169"/>
        <end position="186"/>
    </location>
</feature>
<keyword evidence="7" id="KW-0059">Arsenical resistance</keyword>
<evidence type="ECO:0000256" key="8">
    <source>
        <dbReference type="ARBA" id="ARBA00022989"/>
    </source>
</evidence>
<accession>A0A848L5C7</accession>